<organism evidence="6 7">
    <name type="scientific">Chaetoceros tenuissimus</name>
    <dbReference type="NCBI Taxonomy" id="426638"/>
    <lineage>
        <taxon>Eukaryota</taxon>
        <taxon>Sar</taxon>
        <taxon>Stramenopiles</taxon>
        <taxon>Ochrophyta</taxon>
        <taxon>Bacillariophyta</taxon>
        <taxon>Coscinodiscophyceae</taxon>
        <taxon>Chaetocerotophycidae</taxon>
        <taxon>Chaetocerotales</taxon>
        <taxon>Chaetocerotaceae</taxon>
        <taxon>Chaetoceros</taxon>
    </lineage>
</organism>
<keyword evidence="7" id="KW-1185">Reference proteome</keyword>
<dbReference type="SMART" id="SM01086">
    <property type="entry name" value="ClpB_D2-small"/>
    <property type="match status" value="1"/>
</dbReference>
<dbReference type="NCBIfam" id="NF003745">
    <property type="entry name" value="PRK05342.1"/>
    <property type="match status" value="1"/>
</dbReference>
<dbReference type="InterPro" id="IPR004487">
    <property type="entry name" value="Clp_protease_ATP-bd_su_ClpX"/>
</dbReference>
<feature type="region of interest" description="Disordered" evidence="3">
    <location>
        <begin position="191"/>
        <end position="250"/>
    </location>
</feature>
<dbReference type="GO" id="GO:0051082">
    <property type="term" value="F:unfolded protein binding"/>
    <property type="evidence" value="ECO:0007669"/>
    <property type="project" value="InterPro"/>
</dbReference>
<dbReference type="GO" id="GO:0051603">
    <property type="term" value="P:proteolysis involved in protein catabolic process"/>
    <property type="evidence" value="ECO:0007669"/>
    <property type="project" value="TreeGrafter"/>
</dbReference>
<feature type="region of interest" description="Disordered" evidence="3">
    <location>
        <begin position="345"/>
        <end position="372"/>
    </location>
</feature>
<feature type="domain" description="Clp ATPase C-terminal" evidence="5">
    <location>
        <begin position="595"/>
        <end position="689"/>
    </location>
</feature>
<comment type="caution">
    <text evidence="6">The sequence shown here is derived from an EMBL/GenBank/DDBJ whole genome shotgun (WGS) entry which is preliminary data.</text>
</comment>
<dbReference type="SMART" id="SM00382">
    <property type="entry name" value="AAA"/>
    <property type="match status" value="1"/>
</dbReference>
<evidence type="ECO:0000256" key="2">
    <source>
        <dbReference type="ARBA" id="ARBA00022840"/>
    </source>
</evidence>
<feature type="compositionally biased region" description="Basic and acidic residues" evidence="3">
    <location>
        <begin position="215"/>
        <end position="229"/>
    </location>
</feature>
<dbReference type="EMBL" id="BLLK01000062">
    <property type="protein sequence ID" value="GFH59318.1"/>
    <property type="molecule type" value="Genomic_DNA"/>
</dbReference>
<dbReference type="AlphaFoldDB" id="A0AAD3D7P0"/>
<evidence type="ECO:0000259" key="5">
    <source>
        <dbReference type="SMART" id="SM01086"/>
    </source>
</evidence>
<dbReference type="SUPFAM" id="SSF52540">
    <property type="entry name" value="P-loop containing nucleoside triphosphate hydrolases"/>
    <property type="match status" value="1"/>
</dbReference>
<evidence type="ECO:0000313" key="6">
    <source>
        <dbReference type="EMBL" id="GFH59318.1"/>
    </source>
</evidence>
<dbReference type="InterPro" id="IPR003593">
    <property type="entry name" value="AAA+_ATPase"/>
</dbReference>
<sequence>MLSNSLRKTVKSVALSKKLNSASSTRTLIPTLKSLKCSAAVGSCLHYHNDASETHAIVDPMPAPALALAYDYDDNCHEHETDINSSITSKYGEGGTMNLSSSSSINSQMRKASGGGPPSGGGSSGGGGKQKCPKCGNSATFKHSDFEDNTFYCATCSGWFLVKEGNTTATVNMHAGSGSSSNVASGSVYGTFRDDKAQPPTFPMQHIPEKANSTNDRKQYRQEGGRSQEPETFETNGSTPDSQPPSNLKLPTPLEICKGLNEYVIGQHNVKVALSVGVHNHYKRITVAEALAAEKERMEAMQNAAAHAHDSGMPSYNLAPGTPITEGTTDLSDLNLSQFGRAYGKSKGSSIPPTMPEEDKPVSTPKIDPDMNSIAKPDFGRQVEDCELDKSNIVIIGPTGSGKTLLVKTLAKLIDVPLVIADATCLTQAGYVGEDVESILLKLYMESGQDIERCQRGIVYIDETDKIRKSGGNVSISRDVSGEGVQHALLKIVEGNMINVPKEPGRKNPRGDFLQIDTSNILFICGGAFAGLEKIINRRMDSASIGFGAQMKKDTDDHKVQGKYFDSAIPKDLVHYGMIPEFIGRFPVIVSTKGLDEDNLIDILTKPKNSLYKQYKYLFAMSDVDFHVSQCGLREIAKTAFGRGTGARGLRAITENALMETMYVVPSIPEVHTVYLDGAAIRGERKPLLLKNESIDGQKFEEMMKKSNGVYDGIEGVVHVDMDAINDFLDEAA</sequence>
<feature type="compositionally biased region" description="Gly residues" evidence="3">
    <location>
        <begin position="113"/>
        <end position="129"/>
    </location>
</feature>
<dbReference type="Gene3D" id="3.40.50.300">
    <property type="entry name" value="P-loop containing nucleotide triphosphate hydrolases"/>
    <property type="match status" value="1"/>
</dbReference>
<dbReference type="GO" id="GO:0140662">
    <property type="term" value="F:ATP-dependent protein folding chaperone"/>
    <property type="evidence" value="ECO:0007669"/>
    <property type="project" value="InterPro"/>
</dbReference>
<evidence type="ECO:0000256" key="1">
    <source>
        <dbReference type="ARBA" id="ARBA00022741"/>
    </source>
</evidence>
<protein>
    <submittedName>
        <fullName evidence="6">ATP-dependent Clp protease ATP-binding subunit ClpX</fullName>
    </submittedName>
</protein>
<dbReference type="GO" id="GO:0005759">
    <property type="term" value="C:mitochondrial matrix"/>
    <property type="evidence" value="ECO:0007669"/>
    <property type="project" value="TreeGrafter"/>
</dbReference>
<dbReference type="Proteomes" id="UP001054902">
    <property type="component" value="Unassembled WGS sequence"/>
</dbReference>
<feature type="compositionally biased region" description="Polar residues" evidence="3">
    <location>
        <begin position="233"/>
        <end position="246"/>
    </location>
</feature>
<dbReference type="InterPro" id="IPR050052">
    <property type="entry name" value="ATP-dep_Clp_protease_ClpX"/>
</dbReference>
<dbReference type="GO" id="GO:0005524">
    <property type="term" value="F:ATP binding"/>
    <property type="evidence" value="ECO:0007669"/>
    <property type="project" value="UniProtKB-KW"/>
</dbReference>
<keyword evidence="6" id="KW-0378">Hydrolase</keyword>
<dbReference type="CDD" id="cd19497">
    <property type="entry name" value="RecA-like_ClpX"/>
    <property type="match status" value="1"/>
</dbReference>
<dbReference type="PANTHER" id="PTHR48102">
    <property type="entry name" value="ATP-DEPENDENT CLP PROTEASE ATP-BINDING SUBUNIT CLPX-LIKE, MITOCHONDRIAL-RELATED"/>
    <property type="match status" value="1"/>
</dbReference>
<accession>A0AAD3D7P0</accession>
<gene>
    <name evidence="6" type="ORF">CTEN210_15794</name>
</gene>
<dbReference type="GO" id="GO:0016887">
    <property type="term" value="F:ATP hydrolysis activity"/>
    <property type="evidence" value="ECO:0007669"/>
    <property type="project" value="InterPro"/>
</dbReference>
<evidence type="ECO:0000313" key="7">
    <source>
        <dbReference type="Proteomes" id="UP001054902"/>
    </source>
</evidence>
<keyword evidence="1" id="KW-0547">Nucleotide-binding</keyword>
<evidence type="ECO:0000259" key="4">
    <source>
        <dbReference type="SMART" id="SM00382"/>
    </source>
</evidence>
<feature type="domain" description="AAA+ ATPase" evidence="4">
    <location>
        <begin position="389"/>
        <end position="541"/>
    </location>
</feature>
<dbReference type="PANTHER" id="PTHR48102:SF7">
    <property type="entry name" value="ATP-DEPENDENT CLP PROTEASE ATP-BINDING SUBUNIT CLPX-LIKE, MITOCHONDRIAL"/>
    <property type="match status" value="1"/>
</dbReference>
<keyword evidence="6" id="KW-0645">Protease</keyword>
<dbReference type="GO" id="GO:0008233">
    <property type="term" value="F:peptidase activity"/>
    <property type="evidence" value="ECO:0007669"/>
    <property type="project" value="UniProtKB-KW"/>
</dbReference>
<dbReference type="NCBIfam" id="TIGR00382">
    <property type="entry name" value="clpX"/>
    <property type="match status" value="1"/>
</dbReference>
<evidence type="ECO:0000256" key="3">
    <source>
        <dbReference type="SAM" id="MobiDB-lite"/>
    </source>
</evidence>
<dbReference type="InterPro" id="IPR027417">
    <property type="entry name" value="P-loop_NTPase"/>
</dbReference>
<dbReference type="InterPro" id="IPR019489">
    <property type="entry name" value="Clp_ATPase_C"/>
</dbReference>
<keyword evidence="2 6" id="KW-0067">ATP-binding</keyword>
<dbReference type="Pfam" id="PF07724">
    <property type="entry name" value="AAA_2"/>
    <property type="match status" value="1"/>
</dbReference>
<feature type="region of interest" description="Disordered" evidence="3">
    <location>
        <begin position="98"/>
        <end position="130"/>
    </location>
</feature>
<reference evidence="6 7" key="1">
    <citation type="journal article" date="2021" name="Sci. Rep.">
        <title>The genome of the diatom Chaetoceros tenuissimus carries an ancient integrated fragment of an extant virus.</title>
        <authorList>
            <person name="Hongo Y."/>
            <person name="Kimura K."/>
            <person name="Takaki Y."/>
            <person name="Yoshida Y."/>
            <person name="Baba S."/>
            <person name="Kobayashi G."/>
            <person name="Nagasaki K."/>
            <person name="Hano T."/>
            <person name="Tomaru Y."/>
        </authorList>
    </citation>
    <scope>NUCLEOTIDE SEQUENCE [LARGE SCALE GENOMIC DNA]</scope>
    <source>
        <strain evidence="6 7">NIES-3715</strain>
    </source>
</reference>
<dbReference type="FunFam" id="1.10.8.60:FF:000002">
    <property type="entry name" value="ATP-dependent Clp protease ATP-binding subunit ClpX"/>
    <property type="match status" value="1"/>
</dbReference>
<dbReference type="Gene3D" id="1.10.8.60">
    <property type="match status" value="1"/>
</dbReference>
<name>A0AAD3D7P0_9STRA</name>
<proteinExistence type="predicted"/>
<dbReference type="InterPro" id="IPR003959">
    <property type="entry name" value="ATPase_AAA_core"/>
</dbReference>